<proteinExistence type="predicted"/>
<accession>A0A2U1M955</accession>
<dbReference type="AlphaFoldDB" id="A0A2U1M955"/>
<sequence>MQTPGLPKDGKFISLPRNLLPETQYVLSSSSGSRVSEQVCYVQATLNNITEILSWIALHQTPEHNQANIERSENITKLLEKQFTKIIEILEQNRKNIKNELEIIQKIDDQRYETLFANQQRIINLFLEKAPREEENKQLDTEIRELKDIITELRKETKSENGSIKEEINANKEETITRIKDLL</sequence>
<evidence type="ECO:0000313" key="3">
    <source>
        <dbReference type="Proteomes" id="UP000245207"/>
    </source>
</evidence>
<evidence type="ECO:0000313" key="2">
    <source>
        <dbReference type="EMBL" id="PWA57794.1"/>
    </source>
</evidence>
<dbReference type="OrthoDB" id="1544425at2759"/>
<evidence type="ECO:0000256" key="1">
    <source>
        <dbReference type="SAM" id="Coils"/>
    </source>
</evidence>
<gene>
    <name evidence="2" type="ORF">CTI12_AA356890</name>
</gene>
<reference evidence="2 3" key="1">
    <citation type="journal article" date="2018" name="Mol. Plant">
        <title>The genome of Artemisia annua provides insight into the evolution of Asteraceae family and artemisinin biosynthesis.</title>
        <authorList>
            <person name="Shen Q."/>
            <person name="Zhang L."/>
            <person name="Liao Z."/>
            <person name="Wang S."/>
            <person name="Yan T."/>
            <person name="Shi P."/>
            <person name="Liu M."/>
            <person name="Fu X."/>
            <person name="Pan Q."/>
            <person name="Wang Y."/>
            <person name="Lv Z."/>
            <person name="Lu X."/>
            <person name="Zhang F."/>
            <person name="Jiang W."/>
            <person name="Ma Y."/>
            <person name="Chen M."/>
            <person name="Hao X."/>
            <person name="Li L."/>
            <person name="Tang Y."/>
            <person name="Lv G."/>
            <person name="Zhou Y."/>
            <person name="Sun X."/>
            <person name="Brodelius P.E."/>
            <person name="Rose J.K.C."/>
            <person name="Tang K."/>
        </authorList>
    </citation>
    <scope>NUCLEOTIDE SEQUENCE [LARGE SCALE GENOMIC DNA]</scope>
    <source>
        <strain evidence="3">cv. Huhao1</strain>
        <tissue evidence="2">Leaf</tissue>
    </source>
</reference>
<keyword evidence="3" id="KW-1185">Reference proteome</keyword>
<name>A0A2U1M955_ARTAN</name>
<feature type="coiled-coil region" evidence="1">
    <location>
        <begin position="80"/>
        <end position="107"/>
    </location>
</feature>
<organism evidence="2 3">
    <name type="scientific">Artemisia annua</name>
    <name type="common">Sweet wormwood</name>
    <dbReference type="NCBI Taxonomy" id="35608"/>
    <lineage>
        <taxon>Eukaryota</taxon>
        <taxon>Viridiplantae</taxon>
        <taxon>Streptophyta</taxon>
        <taxon>Embryophyta</taxon>
        <taxon>Tracheophyta</taxon>
        <taxon>Spermatophyta</taxon>
        <taxon>Magnoliopsida</taxon>
        <taxon>eudicotyledons</taxon>
        <taxon>Gunneridae</taxon>
        <taxon>Pentapetalae</taxon>
        <taxon>asterids</taxon>
        <taxon>campanulids</taxon>
        <taxon>Asterales</taxon>
        <taxon>Asteraceae</taxon>
        <taxon>Asteroideae</taxon>
        <taxon>Anthemideae</taxon>
        <taxon>Artemisiinae</taxon>
        <taxon>Artemisia</taxon>
    </lineage>
</organism>
<dbReference type="EMBL" id="PKPP01006059">
    <property type="protein sequence ID" value="PWA57794.1"/>
    <property type="molecule type" value="Genomic_DNA"/>
</dbReference>
<protein>
    <submittedName>
        <fullName evidence="2">Uncharacterized protein</fullName>
    </submittedName>
</protein>
<keyword evidence="1" id="KW-0175">Coiled coil</keyword>
<comment type="caution">
    <text evidence="2">The sequence shown here is derived from an EMBL/GenBank/DDBJ whole genome shotgun (WGS) entry which is preliminary data.</text>
</comment>
<dbReference type="Proteomes" id="UP000245207">
    <property type="component" value="Unassembled WGS sequence"/>
</dbReference>